<proteinExistence type="predicted"/>
<gene>
    <name evidence="1" type="ORF">N0A02_00490</name>
</gene>
<evidence type="ECO:0000313" key="1">
    <source>
        <dbReference type="EMBL" id="MEQ5837916.1"/>
    </source>
</evidence>
<sequence>MNRLASPDAGTGVIEQTGTARSQSAVKGAFFSEFVDMFDVFLPVAVLSPVLLYFQPASRTYSPLTSLVFVTTLLGRPIGACSSAR</sequence>
<evidence type="ECO:0000313" key="2">
    <source>
        <dbReference type="Proteomes" id="UP001469089"/>
    </source>
</evidence>
<protein>
    <submittedName>
        <fullName evidence="1">Uncharacterized protein</fullName>
    </submittedName>
</protein>
<dbReference type="Proteomes" id="UP001469089">
    <property type="component" value="Unassembled WGS sequence"/>
</dbReference>
<reference evidence="1 2" key="1">
    <citation type="journal article" date="2024" name="Chem. Sci.">
        <title>Discovery of a lagriamide polyketide by integrated genome mining, isotopic labeling, and untargeted metabolomics.</title>
        <authorList>
            <person name="Fergusson C.H."/>
            <person name="Saulog J."/>
            <person name="Paulo B.S."/>
            <person name="Wilson D.M."/>
            <person name="Liu D.Y."/>
            <person name="Morehouse N.J."/>
            <person name="Waterworth S."/>
            <person name="Barkei J."/>
            <person name="Gray C.A."/>
            <person name="Kwan J.C."/>
            <person name="Eustaquio A.S."/>
            <person name="Linington R.G."/>
        </authorList>
    </citation>
    <scope>NUCLEOTIDE SEQUENCE [LARGE SCALE GENOMIC DNA]</scope>
    <source>
        <strain evidence="1 2">RL17-338-BIF-B</strain>
    </source>
</reference>
<accession>A0ABV1LF13</accession>
<name>A0ABV1LF13_9BURK</name>
<dbReference type="EMBL" id="JAOALG010000001">
    <property type="protein sequence ID" value="MEQ5837916.1"/>
    <property type="molecule type" value="Genomic_DNA"/>
</dbReference>
<organism evidence="1 2">
    <name type="scientific">Paraburkholderia acidicola</name>
    <dbReference type="NCBI Taxonomy" id="1912599"/>
    <lineage>
        <taxon>Bacteria</taxon>
        <taxon>Pseudomonadati</taxon>
        <taxon>Pseudomonadota</taxon>
        <taxon>Betaproteobacteria</taxon>
        <taxon>Burkholderiales</taxon>
        <taxon>Burkholderiaceae</taxon>
        <taxon>Paraburkholderia</taxon>
    </lineage>
</organism>
<keyword evidence="2" id="KW-1185">Reference proteome</keyword>
<dbReference type="RefSeq" id="WP_349540835.1">
    <property type="nucleotide sequence ID" value="NZ_JAOALG010000001.1"/>
</dbReference>
<comment type="caution">
    <text evidence="1">The sequence shown here is derived from an EMBL/GenBank/DDBJ whole genome shotgun (WGS) entry which is preliminary data.</text>
</comment>